<dbReference type="PANTHER" id="PTHR34104:SF3">
    <property type="entry name" value="TRANSMEMBRANE PROTEIN 254"/>
    <property type="match status" value="1"/>
</dbReference>
<evidence type="ECO:0000256" key="1">
    <source>
        <dbReference type="ARBA" id="ARBA00004141"/>
    </source>
</evidence>
<keyword evidence="2 6" id="KW-0812">Transmembrane</keyword>
<feature type="transmembrane region" description="Helical" evidence="6">
    <location>
        <begin position="66"/>
        <end position="86"/>
    </location>
</feature>
<name>A0ABM0K6C5_APLCA</name>
<dbReference type="Proteomes" id="UP000694888">
    <property type="component" value="Unplaced"/>
</dbReference>
<evidence type="ECO:0000256" key="4">
    <source>
        <dbReference type="ARBA" id="ARBA00023136"/>
    </source>
</evidence>
<keyword evidence="7" id="KW-1185">Reference proteome</keyword>
<dbReference type="Pfam" id="PF14934">
    <property type="entry name" value="TMEM254"/>
    <property type="match status" value="1"/>
</dbReference>
<organism evidence="7 8">
    <name type="scientific">Aplysia californica</name>
    <name type="common">California sea hare</name>
    <dbReference type="NCBI Taxonomy" id="6500"/>
    <lineage>
        <taxon>Eukaryota</taxon>
        <taxon>Metazoa</taxon>
        <taxon>Spiralia</taxon>
        <taxon>Lophotrochozoa</taxon>
        <taxon>Mollusca</taxon>
        <taxon>Gastropoda</taxon>
        <taxon>Heterobranchia</taxon>
        <taxon>Euthyneura</taxon>
        <taxon>Tectipleura</taxon>
        <taxon>Aplysiida</taxon>
        <taxon>Aplysioidea</taxon>
        <taxon>Aplysiidae</taxon>
        <taxon>Aplysia</taxon>
    </lineage>
</organism>
<keyword evidence="4 6" id="KW-0472">Membrane</keyword>
<dbReference type="RefSeq" id="XP_005109773.1">
    <property type="nucleotide sequence ID" value="XM_005109716.3"/>
</dbReference>
<evidence type="ECO:0000313" key="8">
    <source>
        <dbReference type="RefSeq" id="XP_005109773.1"/>
    </source>
</evidence>
<keyword evidence="3 6" id="KW-1133">Transmembrane helix</keyword>
<dbReference type="InterPro" id="IPR028110">
    <property type="entry name" value="TMEM254"/>
</dbReference>
<proteinExistence type="predicted"/>
<feature type="transmembrane region" description="Helical" evidence="6">
    <location>
        <begin position="21"/>
        <end position="41"/>
    </location>
</feature>
<evidence type="ECO:0000313" key="7">
    <source>
        <dbReference type="Proteomes" id="UP000694888"/>
    </source>
</evidence>
<accession>A0ABM0K6C5</accession>
<evidence type="ECO:0000256" key="6">
    <source>
        <dbReference type="SAM" id="Phobius"/>
    </source>
</evidence>
<reference evidence="8" key="1">
    <citation type="submission" date="2025-08" db="UniProtKB">
        <authorList>
            <consortium name="RefSeq"/>
        </authorList>
    </citation>
    <scope>IDENTIFICATION</scope>
</reference>
<feature type="transmembrane region" description="Helical" evidence="6">
    <location>
        <begin position="98"/>
        <end position="118"/>
    </location>
</feature>
<gene>
    <name evidence="8" type="primary">LOC101856695</name>
</gene>
<dbReference type="GeneID" id="101856695"/>
<sequence length="127" mass="14243">MAGKKTSSAPGFDPDYFVLPHPVYIIAVPLLLFILAMANLAPNDIPWYFGPLVTFGEYLATQHPVFTFRFGVFVLIVHTLEGVLFWKICSNRGFNAGATVKWTISGFVYGLCSLYRLWPVKPPNKTE</sequence>
<protein>
    <recommendedName>
        <fullName evidence="5">Transmembrane protein 254</fullName>
    </recommendedName>
</protein>
<dbReference type="PANTHER" id="PTHR34104">
    <property type="entry name" value="TRANSMEMBRANE PROTEIN 254"/>
    <property type="match status" value="1"/>
</dbReference>
<evidence type="ECO:0000256" key="5">
    <source>
        <dbReference type="ARBA" id="ARBA00034834"/>
    </source>
</evidence>
<evidence type="ECO:0000256" key="2">
    <source>
        <dbReference type="ARBA" id="ARBA00022692"/>
    </source>
</evidence>
<comment type="subcellular location">
    <subcellularLocation>
        <location evidence="1">Membrane</location>
        <topology evidence="1">Multi-pass membrane protein</topology>
    </subcellularLocation>
</comment>
<evidence type="ECO:0000256" key="3">
    <source>
        <dbReference type="ARBA" id="ARBA00022989"/>
    </source>
</evidence>